<dbReference type="EC" id="2.5.1.145" evidence="7"/>
<name>A0A3D9JMH5_9BACL</name>
<keyword evidence="5 7" id="KW-1133">Transmembrane helix</keyword>
<proteinExistence type="inferred from homology"/>
<dbReference type="NCBIfam" id="TIGR00544">
    <property type="entry name" value="lgt"/>
    <property type="match status" value="1"/>
</dbReference>
<evidence type="ECO:0000256" key="6">
    <source>
        <dbReference type="ARBA" id="ARBA00023136"/>
    </source>
</evidence>
<dbReference type="OrthoDB" id="871140at2"/>
<reference evidence="8 9" key="1">
    <citation type="submission" date="2018-07" db="EMBL/GenBank/DDBJ databases">
        <title>Genomic Encyclopedia of Type Strains, Phase III (KMG-III): the genomes of soil and plant-associated and newly described type strains.</title>
        <authorList>
            <person name="Whitman W."/>
        </authorList>
    </citation>
    <scope>NUCLEOTIDE SEQUENCE [LARGE SCALE GENOMIC DNA]</scope>
    <source>
        <strain evidence="8 9">CECT 7287</strain>
    </source>
</reference>
<keyword evidence="8" id="KW-0449">Lipoprotein</keyword>
<keyword evidence="9" id="KW-1185">Reference proteome</keyword>
<evidence type="ECO:0000256" key="1">
    <source>
        <dbReference type="ARBA" id="ARBA00007150"/>
    </source>
</evidence>
<accession>A0A3D9JMH5</accession>
<organism evidence="8 9">
    <name type="scientific">Cohnella phaseoli</name>
    <dbReference type="NCBI Taxonomy" id="456490"/>
    <lineage>
        <taxon>Bacteria</taxon>
        <taxon>Bacillati</taxon>
        <taxon>Bacillota</taxon>
        <taxon>Bacilli</taxon>
        <taxon>Bacillales</taxon>
        <taxon>Paenibacillaceae</taxon>
        <taxon>Cohnella</taxon>
    </lineage>
</organism>
<evidence type="ECO:0000313" key="9">
    <source>
        <dbReference type="Proteomes" id="UP000256977"/>
    </source>
</evidence>
<evidence type="ECO:0000256" key="4">
    <source>
        <dbReference type="ARBA" id="ARBA00022692"/>
    </source>
</evidence>
<feature type="transmembrane region" description="Helical" evidence="7">
    <location>
        <begin position="195"/>
        <end position="212"/>
    </location>
</feature>
<dbReference type="AlphaFoldDB" id="A0A3D9JMH5"/>
<comment type="caution">
    <text evidence="8">The sequence shown here is derived from an EMBL/GenBank/DDBJ whole genome shotgun (WGS) entry which is preliminary data.</text>
</comment>
<dbReference type="EMBL" id="QRDZ01000016">
    <property type="protein sequence ID" value="RED75220.1"/>
    <property type="molecule type" value="Genomic_DNA"/>
</dbReference>
<dbReference type="UniPathway" id="UPA00664"/>
<feature type="transmembrane region" description="Helical" evidence="7">
    <location>
        <begin position="47"/>
        <end position="69"/>
    </location>
</feature>
<evidence type="ECO:0000313" key="8">
    <source>
        <dbReference type="EMBL" id="RED75220.1"/>
    </source>
</evidence>
<protein>
    <recommendedName>
        <fullName evidence="7">Phosphatidylglycerol--prolipoprotein diacylglyceryl transferase</fullName>
        <ecNumber evidence="7">2.5.1.145</ecNumber>
    </recommendedName>
</protein>
<feature type="binding site" evidence="7">
    <location>
        <position position="130"/>
    </location>
    <ligand>
        <name>a 1,2-diacyl-sn-glycero-3-phospho-(1'-sn-glycerol)</name>
        <dbReference type="ChEBI" id="CHEBI:64716"/>
    </ligand>
</feature>
<comment type="similarity">
    <text evidence="1 7">Belongs to the Lgt family.</text>
</comment>
<dbReference type="Proteomes" id="UP000256977">
    <property type="component" value="Unassembled WGS sequence"/>
</dbReference>
<feature type="transmembrane region" description="Helical" evidence="7">
    <location>
        <begin position="81"/>
        <end position="104"/>
    </location>
</feature>
<dbReference type="GO" id="GO:0042158">
    <property type="term" value="P:lipoprotein biosynthetic process"/>
    <property type="evidence" value="ECO:0007669"/>
    <property type="project" value="UniProtKB-UniRule"/>
</dbReference>
<comment type="pathway">
    <text evidence="7">Protein modification; lipoprotein biosynthesis (diacylglyceryl transfer).</text>
</comment>
<feature type="transmembrane region" description="Helical" evidence="7">
    <location>
        <begin position="15"/>
        <end position="35"/>
    </location>
</feature>
<keyword evidence="3 7" id="KW-0808">Transferase</keyword>
<evidence type="ECO:0000256" key="7">
    <source>
        <dbReference type="HAMAP-Rule" id="MF_01147"/>
    </source>
</evidence>
<evidence type="ECO:0000256" key="3">
    <source>
        <dbReference type="ARBA" id="ARBA00022679"/>
    </source>
</evidence>
<evidence type="ECO:0000256" key="5">
    <source>
        <dbReference type="ARBA" id="ARBA00022989"/>
    </source>
</evidence>
<feature type="transmembrane region" description="Helical" evidence="7">
    <location>
        <begin position="232"/>
        <end position="250"/>
    </location>
</feature>
<dbReference type="GO" id="GO:0005886">
    <property type="term" value="C:plasma membrane"/>
    <property type="evidence" value="ECO:0007669"/>
    <property type="project" value="UniProtKB-SubCell"/>
</dbReference>
<dbReference type="InterPro" id="IPR001640">
    <property type="entry name" value="Lgt"/>
</dbReference>
<gene>
    <name evidence="7" type="primary">lgt</name>
    <name evidence="8" type="ORF">DFP98_11622</name>
</gene>
<keyword evidence="6 7" id="KW-0472">Membrane</keyword>
<dbReference type="RefSeq" id="WP_116062331.1">
    <property type="nucleotide sequence ID" value="NZ_QRDZ01000016.1"/>
</dbReference>
<comment type="function">
    <text evidence="7">Catalyzes the transfer of the diacylglyceryl group from phosphatidylglycerol to the sulfhydryl group of the N-terminal cysteine of a prolipoprotein, the first step in the formation of mature lipoproteins.</text>
</comment>
<comment type="subcellular location">
    <subcellularLocation>
        <location evidence="7">Cell membrane</location>
        <topology evidence="7">Multi-pass membrane protein</topology>
    </subcellularLocation>
</comment>
<dbReference type="PANTHER" id="PTHR30589">
    <property type="entry name" value="PROLIPOPROTEIN DIACYLGLYCERYL TRANSFERASE"/>
    <property type="match status" value="1"/>
</dbReference>
<keyword evidence="2 7" id="KW-1003">Cell membrane</keyword>
<dbReference type="PANTHER" id="PTHR30589:SF0">
    <property type="entry name" value="PHOSPHATIDYLGLYCEROL--PROLIPOPROTEIN DIACYLGLYCERYL TRANSFERASE"/>
    <property type="match status" value="1"/>
</dbReference>
<keyword evidence="4 7" id="KW-0812">Transmembrane</keyword>
<evidence type="ECO:0000256" key="2">
    <source>
        <dbReference type="ARBA" id="ARBA00022475"/>
    </source>
</evidence>
<dbReference type="Pfam" id="PF01790">
    <property type="entry name" value="LGT"/>
    <property type="match status" value="1"/>
</dbReference>
<sequence length="268" mass="29702">MKVVLFSIGDFHVHSYGTIVALAVLLAWGVAHYLSAGTPYREHLDRLAVYLIVGALVFARAWHVFFFQWAYYSKHLHEIAYIWQGGIAIQGALIGGMAAMFVYTRKYRISFWGMADVLAPAAVLGQAIGRIACFLNGDAYGSPTGSGFGIVYPEGTMAYAEYGAQPLWPAEVWEGQWDMIVFVLLLLLKSRRMPAGALFLAYNMLYSTGRFMLEMLRGDSPRYLFSWTAGQWTSFGVFAASLILLGVLALRNRRVGEGLAQDKSVRAG</sequence>
<dbReference type="HAMAP" id="MF_01147">
    <property type="entry name" value="Lgt"/>
    <property type="match status" value="1"/>
</dbReference>
<comment type="catalytic activity">
    <reaction evidence="7">
        <text>L-cysteinyl-[prolipoprotein] + a 1,2-diacyl-sn-glycero-3-phospho-(1'-sn-glycerol) = an S-1,2-diacyl-sn-glyceryl-L-cysteinyl-[prolipoprotein] + sn-glycerol 1-phosphate + H(+)</text>
        <dbReference type="Rhea" id="RHEA:56712"/>
        <dbReference type="Rhea" id="RHEA-COMP:14679"/>
        <dbReference type="Rhea" id="RHEA-COMP:14680"/>
        <dbReference type="ChEBI" id="CHEBI:15378"/>
        <dbReference type="ChEBI" id="CHEBI:29950"/>
        <dbReference type="ChEBI" id="CHEBI:57685"/>
        <dbReference type="ChEBI" id="CHEBI:64716"/>
        <dbReference type="ChEBI" id="CHEBI:140658"/>
        <dbReference type="EC" id="2.5.1.145"/>
    </reaction>
</comment>
<dbReference type="GO" id="GO:0008961">
    <property type="term" value="F:phosphatidylglycerol-prolipoprotein diacylglyceryl transferase activity"/>
    <property type="evidence" value="ECO:0007669"/>
    <property type="project" value="UniProtKB-UniRule"/>
</dbReference>